<dbReference type="InterPro" id="IPR005811">
    <property type="entry name" value="SUCC_ACL_C"/>
</dbReference>
<dbReference type="InterPro" id="IPR016102">
    <property type="entry name" value="Succinyl-CoA_synth-like"/>
</dbReference>
<evidence type="ECO:0000259" key="7">
    <source>
        <dbReference type="PROSITE" id="PS50975"/>
    </source>
</evidence>
<organism evidence="8 9">
    <name type="scientific">Desulfotruncus arcticus DSM 17038</name>
    <dbReference type="NCBI Taxonomy" id="1121424"/>
    <lineage>
        <taxon>Bacteria</taxon>
        <taxon>Bacillati</taxon>
        <taxon>Bacillota</taxon>
        <taxon>Clostridia</taxon>
        <taxon>Eubacteriales</taxon>
        <taxon>Desulfallaceae</taxon>
        <taxon>Desulfotruncus</taxon>
    </lineage>
</organism>
<dbReference type="PIRSF" id="PIRSF001554">
    <property type="entry name" value="SucCS_beta"/>
    <property type="match status" value="1"/>
</dbReference>
<dbReference type="AlphaFoldDB" id="A0A1I2YQ92"/>
<dbReference type="GO" id="GO:0046872">
    <property type="term" value="F:metal ion binding"/>
    <property type="evidence" value="ECO:0007669"/>
    <property type="project" value="UniProtKB-KW"/>
</dbReference>
<dbReference type="SUPFAM" id="SSF56059">
    <property type="entry name" value="Glutathione synthetase ATP-binding domain-like"/>
    <property type="match status" value="1"/>
</dbReference>
<dbReference type="STRING" id="341036.SAMN05660649_04519"/>
<dbReference type="InterPro" id="IPR005809">
    <property type="entry name" value="Succ_CoA_ligase-like_bsu"/>
</dbReference>
<evidence type="ECO:0000256" key="6">
    <source>
        <dbReference type="PROSITE-ProRule" id="PRU00409"/>
    </source>
</evidence>
<dbReference type="GO" id="GO:0006104">
    <property type="term" value="P:succinyl-CoA metabolic process"/>
    <property type="evidence" value="ECO:0007669"/>
    <property type="project" value="TreeGrafter"/>
</dbReference>
<dbReference type="PROSITE" id="PS50975">
    <property type="entry name" value="ATP_GRASP"/>
    <property type="match status" value="1"/>
</dbReference>
<dbReference type="GO" id="GO:0006099">
    <property type="term" value="P:tricarboxylic acid cycle"/>
    <property type="evidence" value="ECO:0007669"/>
    <property type="project" value="UniProtKB-KW"/>
</dbReference>
<evidence type="ECO:0000256" key="3">
    <source>
        <dbReference type="ARBA" id="ARBA00022723"/>
    </source>
</evidence>
<keyword evidence="2" id="KW-0436">Ligase</keyword>
<dbReference type="Pfam" id="PF08442">
    <property type="entry name" value="ATP-grasp_2"/>
    <property type="match status" value="1"/>
</dbReference>
<dbReference type="GO" id="GO:0005524">
    <property type="term" value="F:ATP binding"/>
    <property type="evidence" value="ECO:0007669"/>
    <property type="project" value="UniProtKB-UniRule"/>
</dbReference>
<evidence type="ECO:0000256" key="4">
    <source>
        <dbReference type="ARBA" id="ARBA00022741"/>
    </source>
</evidence>
<dbReference type="GO" id="GO:0042709">
    <property type="term" value="C:succinate-CoA ligase complex"/>
    <property type="evidence" value="ECO:0007669"/>
    <property type="project" value="TreeGrafter"/>
</dbReference>
<sequence>MKLYEFEGKQIFSQAGIPVPSGAAVRTPEAAVETARKIGFPVVVKSQVLRGGRGKAGGIKFVADERELVRAFADLQSLKLSGELVEIILIEEKLDVAREFYLGITLDPRESLPLLMVSAQGGMDIEQVARDYPQRLFKTHLDPLAAYRLHQALDLLLKTGLQGRQLVQAAKILHNLVRCYFEHNALTAEINPLVIDASGNVVAADSKIEIDDSALFKIKAVQGFERKTDISDPLEAEAKSLGISYVGMDKGNIGLIAGGAGLGMASMDMIWAHGGAPANFLDLGGDATMEKTANALRVVLKTSGVKGVFINLFGGINNCEQMARGVVRVINELQPTQAIVVKMRGHSQDEGWAILESENIPIIKFGTTEEAVILLLEQMNKKRVTDHGYIS</sequence>
<proteinExistence type="predicted"/>
<keyword evidence="6" id="KW-0067">ATP-binding</keyword>
<evidence type="ECO:0000256" key="1">
    <source>
        <dbReference type="ARBA" id="ARBA00022532"/>
    </source>
</evidence>
<dbReference type="InterPro" id="IPR011761">
    <property type="entry name" value="ATP-grasp"/>
</dbReference>
<dbReference type="Proteomes" id="UP000199337">
    <property type="component" value="Unassembled WGS sequence"/>
</dbReference>
<dbReference type="InterPro" id="IPR013650">
    <property type="entry name" value="ATP-grasp_succ-CoA_synth-type"/>
</dbReference>
<dbReference type="OrthoDB" id="9802602at2"/>
<feature type="domain" description="ATP-grasp" evidence="7">
    <location>
        <begin position="9"/>
        <end position="219"/>
    </location>
</feature>
<evidence type="ECO:0000313" key="9">
    <source>
        <dbReference type="Proteomes" id="UP000199337"/>
    </source>
</evidence>
<keyword evidence="5" id="KW-0460">Magnesium</keyword>
<evidence type="ECO:0000256" key="2">
    <source>
        <dbReference type="ARBA" id="ARBA00022598"/>
    </source>
</evidence>
<dbReference type="EMBL" id="FOOX01000022">
    <property type="protein sequence ID" value="SFH27236.1"/>
    <property type="molecule type" value="Genomic_DNA"/>
</dbReference>
<dbReference type="InterPro" id="IPR013815">
    <property type="entry name" value="ATP_grasp_subdomain_1"/>
</dbReference>
<evidence type="ECO:0000313" key="8">
    <source>
        <dbReference type="EMBL" id="SFH27236.1"/>
    </source>
</evidence>
<evidence type="ECO:0000256" key="5">
    <source>
        <dbReference type="ARBA" id="ARBA00022842"/>
    </source>
</evidence>
<protein>
    <submittedName>
        <fullName evidence="8">Succinyl-CoA synthetase beta subunit</fullName>
    </submittedName>
</protein>
<accession>A0A1I2YQ92</accession>
<name>A0A1I2YQ92_9FIRM</name>
<keyword evidence="9" id="KW-1185">Reference proteome</keyword>
<keyword evidence="1" id="KW-0816">Tricarboxylic acid cycle</keyword>
<dbReference type="PANTHER" id="PTHR11815:SF10">
    <property type="entry name" value="SUCCINATE--COA LIGASE [GDP-FORMING] SUBUNIT BETA, MITOCHONDRIAL"/>
    <property type="match status" value="1"/>
</dbReference>
<dbReference type="SUPFAM" id="SSF52210">
    <property type="entry name" value="Succinyl-CoA synthetase domains"/>
    <property type="match status" value="1"/>
</dbReference>
<reference evidence="9" key="1">
    <citation type="submission" date="2016-10" db="EMBL/GenBank/DDBJ databases">
        <authorList>
            <person name="Varghese N."/>
            <person name="Submissions S."/>
        </authorList>
    </citation>
    <scope>NUCLEOTIDE SEQUENCE [LARGE SCALE GENOMIC DNA]</scope>
    <source>
        <strain evidence="9">DSM 17038</strain>
    </source>
</reference>
<dbReference type="NCBIfam" id="NF001913">
    <property type="entry name" value="PRK00696.1"/>
    <property type="match status" value="1"/>
</dbReference>
<keyword evidence="3" id="KW-0479">Metal-binding</keyword>
<gene>
    <name evidence="8" type="ORF">SAMN05660649_04519</name>
</gene>
<dbReference type="PANTHER" id="PTHR11815">
    <property type="entry name" value="SUCCINYL-COA SYNTHETASE BETA CHAIN"/>
    <property type="match status" value="1"/>
</dbReference>
<dbReference type="Gene3D" id="3.30.1490.20">
    <property type="entry name" value="ATP-grasp fold, A domain"/>
    <property type="match status" value="1"/>
</dbReference>
<dbReference type="Gene3D" id="3.30.470.20">
    <property type="entry name" value="ATP-grasp fold, B domain"/>
    <property type="match status" value="1"/>
</dbReference>
<keyword evidence="4 6" id="KW-0547">Nucleotide-binding</keyword>
<dbReference type="RefSeq" id="WP_092474642.1">
    <property type="nucleotide sequence ID" value="NZ_FOOX01000022.1"/>
</dbReference>
<dbReference type="GO" id="GO:0004775">
    <property type="term" value="F:succinate-CoA ligase (ADP-forming) activity"/>
    <property type="evidence" value="ECO:0007669"/>
    <property type="project" value="TreeGrafter"/>
</dbReference>
<dbReference type="Pfam" id="PF00549">
    <property type="entry name" value="Ligase_CoA"/>
    <property type="match status" value="1"/>
</dbReference>
<dbReference type="Gene3D" id="3.40.50.261">
    <property type="entry name" value="Succinyl-CoA synthetase domains"/>
    <property type="match status" value="1"/>
</dbReference>